<evidence type="ECO:0000313" key="10">
    <source>
        <dbReference type="Proteomes" id="UP000008514"/>
    </source>
</evidence>
<dbReference type="Gene3D" id="3.10.50.40">
    <property type="match status" value="1"/>
</dbReference>
<dbReference type="PANTHER" id="PTHR45625">
    <property type="entry name" value="PEPTIDYL-PROLYL CIS-TRANS ISOMERASE-RELATED"/>
    <property type="match status" value="1"/>
</dbReference>
<dbReference type="InterPro" id="IPR029000">
    <property type="entry name" value="Cyclophilin-like_dom_sf"/>
</dbReference>
<accession>K4IPE1</accession>
<gene>
    <name evidence="9" type="ordered locus">P700755_000364</name>
</gene>
<feature type="domain" description="PPIase cyclophilin-type" evidence="8">
    <location>
        <begin position="14"/>
        <end position="144"/>
    </location>
</feature>
<reference evidence="9" key="1">
    <citation type="submission" date="2006-03" db="EMBL/GenBank/DDBJ databases">
        <authorList>
            <person name="Bowman J."/>
            <person name="Ferriera S."/>
            <person name="Johnson J."/>
            <person name="Kravitz S."/>
            <person name="Halpern A."/>
            <person name="Remington K."/>
            <person name="Beeson K."/>
            <person name="Tran B."/>
            <person name="Rogers Y.-H."/>
            <person name="Friedman R."/>
            <person name="Venter J.C."/>
        </authorList>
    </citation>
    <scope>NUCLEOTIDE SEQUENCE [LARGE SCALE GENOMIC DNA]</scope>
    <source>
        <strain evidence="9">ATCC 700755</strain>
    </source>
</reference>
<evidence type="ECO:0000313" key="9">
    <source>
        <dbReference type="EMBL" id="AFU67395.1"/>
    </source>
</evidence>
<dbReference type="PROSITE" id="PS00170">
    <property type="entry name" value="CSA_PPIASE_1"/>
    <property type="match status" value="1"/>
</dbReference>
<keyword evidence="10" id="KW-1185">Reference proteome</keyword>
<dbReference type="FunFam" id="3.10.50.40:FF:000006">
    <property type="entry name" value="Peptidyl-prolyl cis-trans isomerase"/>
    <property type="match status" value="1"/>
</dbReference>
<evidence type="ECO:0000259" key="7">
    <source>
        <dbReference type="PROSITE" id="PS50059"/>
    </source>
</evidence>
<dbReference type="eggNOG" id="COG0545">
    <property type="taxonomic scope" value="Bacteria"/>
</dbReference>
<keyword evidence="4 5" id="KW-0413">Isomerase</keyword>
<dbReference type="EC" id="5.2.1.8" evidence="6"/>
<dbReference type="AlphaFoldDB" id="K4IPE1"/>
<reference evidence="9" key="2">
    <citation type="submission" date="2012-09" db="EMBL/GenBank/DDBJ databases">
        <title>The complete sequence of Psychroflexus torquis an extreme psychrophile from sea-ice that is stimulated by light.</title>
        <authorList>
            <person name="Feng S."/>
            <person name="Powell S.M."/>
            <person name="Bowman J.P."/>
        </authorList>
    </citation>
    <scope>NUCLEOTIDE SEQUENCE [LARGE SCALE GENOMIC DNA]</scope>
    <source>
        <strain evidence="9">ATCC 700755</strain>
    </source>
</reference>
<evidence type="ECO:0000256" key="1">
    <source>
        <dbReference type="ARBA" id="ARBA00000971"/>
    </source>
</evidence>
<dbReference type="STRING" id="313595.P700755_000364"/>
<dbReference type="CDD" id="cd00317">
    <property type="entry name" value="cyclophilin"/>
    <property type="match status" value="1"/>
</dbReference>
<dbReference type="SUPFAM" id="SSF54534">
    <property type="entry name" value="FKBP-like"/>
    <property type="match status" value="1"/>
</dbReference>
<dbReference type="EMBL" id="CP003879">
    <property type="protein sequence ID" value="AFU67395.1"/>
    <property type="molecule type" value="Genomic_DNA"/>
</dbReference>
<dbReference type="GO" id="GO:0003755">
    <property type="term" value="F:peptidyl-prolyl cis-trans isomerase activity"/>
    <property type="evidence" value="ECO:0007669"/>
    <property type="project" value="UniProtKB-UniRule"/>
</dbReference>
<dbReference type="PROSITE" id="PS50072">
    <property type="entry name" value="CSA_PPIASE_2"/>
    <property type="match status" value="1"/>
</dbReference>
<dbReference type="InterPro" id="IPR001179">
    <property type="entry name" value="PPIase_FKBP_dom"/>
</dbReference>
<evidence type="ECO:0000256" key="4">
    <source>
        <dbReference type="ARBA" id="ARBA00023235"/>
    </source>
</evidence>
<dbReference type="Pfam" id="PF00254">
    <property type="entry name" value="FKBP_C"/>
    <property type="match status" value="1"/>
</dbReference>
<dbReference type="eggNOG" id="COG0652">
    <property type="taxonomic scope" value="Bacteria"/>
</dbReference>
<dbReference type="PRINTS" id="PR00153">
    <property type="entry name" value="CSAPPISMRASE"/>
</dbReference>
<dbReference type="HOGENOM" id="CLU_012062_5_0_10"/>
<dbReference type="Gene3D" id="2.40.100.10">
    <property type="entry name" value="Cyclophilin-like"/>
    <property type="match status" value="1"/>
</dbReference>
<proteinExistence type="inferred from homology"/>
<comment type="catalytic activity">
    <reaction evidence="1 5 6">
        <text>[protein]-peptidylproline (omega=180) = [protein]-peptidylproline (omega=0)</text>
        <dbReference type="Rhea" id="RHEA:16237"/>
        <dbReference type="Rhea" id="RHEA-COMP:10747"/>
        <dbReference type="Rhea" id="RHEA-COMP:10748"/>
        <dbReference type="ChEBI" id="CHEBI:83833"/>
        <dbReference type="ChEBI" id="CHEBI:83834"/>
        <dbReference type="EC" id="5.2.1.8"/>
    </reaction>
</comment>
<sequence length="311" mass="34058">MENGIYAHFNTSKGKIIVQLTFEKTPGTVGNFIGLAEGKIKNTAKDLGTPYYNDLKFHRVIENFMVQGGDPRGNGTGGPGYQFDDEIHPELKHDRAGVLSMANAGPGTNGSQFFITHGPTGWLDGKHTVFGYVLEGQDVVDSIEMKDALNSVEIERVGDEAKAFDALESFEDFKDSKNVKEAKQNAEHEEQLETISKGFQKTKSGLRYQIINEGSGPHPKKGQNISVHYKGSLVNGNVFDSSYKRKEPIEFPVGAGHVIEGWDEGLLLLKEGTKAQFVIPPNLAYGDQEVGGVIPANSILIFDLELMKVKS</sequence>
<evidence type="ECO:0000256" key="5">
    <source>
        <dbReference type="PROSITE-ProRule" id="PRU00277"/>
    </source>
</evidence>
<evidence type="ECO:0000256" key="6">
    <source>
        <dbReference type="RuleBase" id="RU003915"/>
    </source>
</evidence>
<dbReference type="KEGG" id="ptq:P700755_000364"/>
<dbReference type="InterPro" id="IPR002130">
    <property type="entry name" value="Cyclophilin-type_PPIase_dom"/>
</dbReference>
<dbReference type="OrthoDB" id="9807797at2"/>
<dbReference type="Proteomes" id="UP000008514">
    <property type="component" value="Chromosome"/>
</dbReference>
<evidence type="ECO:0000256" key="2">
    <source>
        <dbReference type="ARBA" id="ARBA00007365"/>
    </source>
</evidence>
<evidence type="ECO:0000256" key="3">
    <source>
        <dbReference type="ARBA" id="ARBA00023110"/>
    </source>
</evidence>
<dbReference type="RefSeq" id="WP_015023013.1">
    <property type="nucleotide sequence ID" value="NC_018721.1"/>
</dbReference>
<evidence type="ECO:0000259" key="8">
    <source>
        <dbReference type="PROSITE" id="PS50072"/>
    </source>
</evidence>
<keyword evidence="3 5" id="KW-0697">Rotamase</keyword>
<protein>
    <recommendedName>
        <fullName evidence="6">Peptidyl-prolyl cis-trans isomerase</fullName>
        <ecNumber evidence="6">5.2.1.8</ecNumber>
    </recommendedName>
</protein>
<name>K4IPE1_PSYTT</name>
<comment type="similarity">
    <text evidence="6">Belongs to the FKBP-type PPIase family.</text>
</comment>
<dbReference type="GO" id="GO:0006457">
    <property type="term" value="P:protein folding"/>
    <property type="evidence" value="ECO:0007669"/>
    <property type="project" value="InterPro"/>
</dbReference>
<organism evidence="9 10">
    <name type="scientific">Psychroflexus torquis (strain ATCC 700755 / CIP 106069 / ACAM 623)</name>
    <dbReference type="NCBI Taxonomy" id="313595"/>
    <lineage>
        <taxon>Bacteria</taxon>
        <taxon>Pseudomonadati</taxon>
        <taxon>Bacteroidota</taxon>
        <taxon>Flavobacteriia</taxon>
        <taxon>Flavobacteriales</taxon>
        <taxon>Flavobacteriaceae</taxon>
        <taxon>Psychroflexus</taxon>
    </lineage>
</organism>
<dbReference type="PROSITE" id="PS50059">
    <property type="entry name" value="FKBP_PPIASE"/>
    <property type="match status" value="1"/>
</dbReference>
<dbReference type="InterPro" id="IPR044666">
    <property type="entry name" value="Cyclophilin_A-like"/>
</dbReference>
<dbReference type="InterPro" id="IPR046357">
    <property type="entry name" value="PPIase_dom_sf"/>
</dbReference>
<dbReference type="InterPro" id="IPR020892">
    <property type="entry name" value="Cyclophilin-type_PPIase_CS"/>
</dbReference>
<comment type="similarity">
    <text evidence="2">Belongs to the cyclophilin-type PPIase family.</text>
</comment>
<dbReference type="PANTHER" id="PTHR45625:SF4">
    <property type="entry name" value="PEPTIDYLPROLYL ISOMERASE DOMAIN AND WD REPEAT-CONTAINING PROTEIN 1"/>
    <property type="match status" value="1"/>
</dbReference>
<dbReference type="Pfam" id="PF00160">
    <property type="entry name" value="Pro_isomerase"/>
    <property type="match status" value="1"/>
</dbReference>
<feature type="domain" description="PPIase FKBP-type" evidence="7">
    <location>
        <begin position="222"/>
        <end position="310"/>
    </location>
</feature>
<dbReference type="SUPFAM" id="SSF50891">
    <property type="entry name" value="Cyclophilin-like"/>
    <property type="match status" value="1"/>
</dbReference>